<keyword evidence="2" id="KW-0784">Thiamine biosynthesis</keyword>
<dbReference type="PANTHER" id="PTHR20857:SF15">
    <property type="entry name" value="THIAMINE-PHOSPHATE SYNTHASE"/>
    <property type="match status" value="1"/>
</dbReference>
<reference evidence="5" key="1">
    <citation type="submission" date="2016-11" db="EMBL/GenBank/DDBJ databases">
        <authorList>
            <person name="Varghese N."/>
            <person name="Submissions S."/>
        </authorList>
    </citation>
    <scope>NUCLEOTIDE SEQUENCE [LARGE SCALE GENOMIC DNA]</scope>
    <source>
        <strain evidence="5">DSM 24579</strain>
    </source>
</reference>
<dbReference type="Gene3D" id="3.20.20.70">
    <property type="entry name" value="Aldolase class I"/>
    <property type="match status" value="1"/>
</dbReference>
<dbReference type="Proteomes" id="UP000183945">
    <property type="component" value="Unassembled WGS sequence"/>
</dbReference>
<keyword evidence="5" id="KW-1185">Reference proteome</keyword>
<organism evidence="4 5">
    <name type="scientific">Salegentibacter echinorum</name>
    <dbReference type="NCBI Taxonomy" id="1073325"/>
    <lineage>
        <taxon>Bacteria</taxon>
        <taxon>Pseudomonadati</taxon>
        <taxon>Bacteroidota</taxon>
        <taxon>Flavobacteriia</taxon>
        <taxon>Flavobacteriales</taxon>
        <taxon>Flavobacteriaceae</taxon>
        <taxon>Salegentibacter</taxon>
    </lineage>
</organism>
<dbReference type="AlphaFoldDB" id="A0A1M5KDN7"/>
<proteinExistence type="predicted"/>
<evidence type="ECO:0000313" key="4">
    <source>
        <dbReference type="EMBL" id="SHG50877.1"/>
    </source>
</evidence>
<dbReference type="OrthoDB" id="9810880at2"/>
<evidence type="ECO:0000256" key="2">
    <source>
        <dbReference type="ARBA" id="ARBA00022977"/>
    </source>
</evidence>
<dbReference type="InterPro" id="IPR036206">
    <property type="entry name" value="ThiamineP_synth_sf"/>
</dbReference>
<name>A0A1M5KDN7_SALEC</name>
<evidence type="ECO:0000256" key="1">
    <source>
        <dbReference type="ARBA" id="ARBA00004948"/>
    </source>
</evidence>
<dbReference type="GO" id="GO:0009228">
    <property type="term" value="P:thiamine biosynthetic process"/>
    <property type="evidence" value="ECO:0007669"/>
    <property type="project" value="UniProtKB-KW"/>
</dbReference>
<evidence type="ECO:0000313" key="5">
    <source>
        <dbReference type="Proteomes" id="UP000183945"/>
    </source>
</evidence>
<dbReference type="GO" id="GO:0005737">
    <property type="term" value="C:cytoplasm"/>
    <property type="evidence" value="ECO:0007669"/>
    <property type="project" value="TreeGrafter"/>
</dbReference>
<dbReference type="GO" id="GO:0004789">
    <property type="term" value="F:thiamine-phosphate diphosphorylase activity"/>
    <property type="evidence" value="ECO:0007669"/>
    <property type="project" value="TreeGrafter"/>
</dbReference>
<dbReference type="InterPro" id="IPR022998">
    <property type="entry name" value="ThiamineP_synth_TenI"/>
</dbReference>
<comment type="pathway">
    <text evidence="1">Cofactor biosynthesis; thiamine diphosphate biosynthesis.</text>
</comment>
<evidence type="ECO:0000259" key="3">
    <source>
        <dbReference type="Pfam" id="PF02581"/>
    </source>
</evidence>
<dbReference type="InterPro" id="IPR013785">
    <property type="entry name" value="Aldolase_TIM"/>
</dbReference>
<dbReference type="CDD" id="cd00564">
    <property type="entry name" value="TMP_TenI"/>
    <property type="match status" value="1"/>
</dbReference>
<dbReference type="SUPFAM" id="SSF51391">
    <property type="entry name" value="Thiamin phosphate synthase"/>
    <property type="match status" value="1"/>
</dbReference>
<accession>A0A1M5KDN7</accession>
<sequence>MKKLSKGIYLVIDPAMEADQILSQLTQIKEEEIAALQIWDNPKIKTWDKALLQAIIDLFSSTKTPVLINNQWELCQEMNFDGIHFDMLPENISRVEQNLDRLLLKGLTLENDLSYVKNAEHLGFDYFSFCSLFPSSTVDNCEIVRWKSIEKCRSLTQLPIYLAGGINLEKIELLKSLPFDGIAMVSSIMNAKNPQKILRKYNNLLKEIEQ</sequence>
<protein>
    <submittedName>
        <fullName evidence="4">Thiamine-phosphate diphosphorylase</fullName>
    </submittedName>
</protein>
<dbReference type="EMBL" id="FQVT01000014">
    <property type="protein sequence ID" value="SHG50877.1"/>
    <property type="molecule type" value="Genomic_DNA"/>
</dbReference>
<feature type="domain" description="Thiamine phosphate synthase/TenI" evidence="3">
    <location>
        <begin position="8"/>
        <end position="188"/>
    </location>
</feature>
<gene>
    <name evidence="4" type="ORF">SAMN05444483_11435</name>
</gene>
<dbReference type="PANTHER" id="PTHR20857">
    <property type="entry name" value="THIAMINE-PHOSPHATE PYROPHOSPHORYLASE"/>
    <property type="match status" value="1"/>
</dbReference>
<dbReference type="Pfam" id="PF02581">
    <property type="entry name" value="TMP-TENI"/>
    <property type="match status" value="1"/>
</dbReference>
<dbReference type="RefSeq" id="WP_072881089.1">
    <property type="nucleotide sequence ID" value="NZ_FQVT01000014.1"/>
</dbReference>
<dbReference type="STRING" id="1073325.SAMN05444483_11435"/>